<dbReference type="GO" id="GO:0004888">
    <property type="term" value="F:transmembrane signaling receptor activity"/>
    <property type="evidence" value="ECO:0007669"/>
    <property type="project" value="InterPro"/>
</dbReference>
<dbReference type="GO" id="GO:0007165">
    <property type="term" value="P:signal transduction"/>
    <property type="evidence" value="ECO:0007669"/>
    <property type="project" value="UniProtKB-KW"/>
</dbReference>
<dbReference type="SUPFAM" id="SSF58104">
    <property type="entry name" value="Methyl-accepting chemotaxis protein (MCP) signaling domain"/>
    <property type="match status" value="1"/>
</dbReference>
<organism evidence="5 6">
    <name type="scientific">Clostridium magnum DSM 2767</name>
    <dbReference type="NCBI Taxonomy" id="1121326"/>
    <lineage>
        <taxon>Bacteria</taxon>
        <taxon>Bacillati</taxon>
        <taxon>Bacillota</taxon>
        <taxon>Clostridia</taxon>
        <taxon>Eubacteriales</taxon>
        <taxon>Clostridiaceae</taxon>
        <taxon>Clostridium</taxon>
    </lineage>
</organism>
<dbReference type="InterPro" id="IPR004090">
    <property type="entry name" value="Chemotax_Me-accpt_rcpt"/>
</dbReference>
<evidence type="ECO:0000256" key="1">
    <source>
        <dbReference type="ARBA" id="ARBA00023224"/>
    </source>
</evidence>
<keyword evidence="6" id="KW-1185">Reference proteome</keyword>
<evidence type="ECO:0000313" key="6">
    <source>
        <dbReference type="Proteomes" id="UP000076603"/>
    </source>
</evidence>
<dbReference type="GO" id="GO:0016020">
    <property type="term" value="C:membrane"/>
    <property type="evidence" value="ECO:0007669"/>
    <property type="project" value="InterPro"/>
</dbReference>
<dbReference type="RefSeq" id="WP_066623487.1">
    <property type="nucleotide sequence ID" value="NZ_FQXL01000016.1"/>
</dbReference>
<feature type="domain" description="Methyl-accepting transducer" evidence="4">
    <location>
        <begin position="101"/>
        <end position="263"/>
    </location>
</feature>
<dbReference type="PROSITE" id="PS50111">
    <property type="entry name" value="CHEMOTAXIS_TRANSDUC_2"/>
    <property type="match status" value="1"/>
</dbReference>
<evidence type="ECO:0000256" key="2">
    <source>
        <dbReference type="ARBA" id="ARBA00029447"/>
    </source>
</evidence>
<sequence>MNIVIVGAGQGGCNIIRSFTNIEDIKIDMVIDRDMDALGIKLAKDQGIRCSKSIDDINPDNTDLILEVTGNKNVSSILLDKFKDKCTILDSKAALLIISLVKKDMETLNKLNNSMETIADTSYTIEQQLRHITGSVDSIHKVSENLVFCTENSNEYIIKTDEIVKYVDKMAKHTKILGLNAAIQAARAGEQGKGFSVVATEIQKLAESNKNFSVEIGRILNQLSDEIKKIKDETAKLNHLSEAQVDASDKVNLAVDRLVKETS</sequence>
<dbReference type="PANTHER" id="PTHR32089">
    <property type="entry name" value="METHYL-ACCEPTING CHEMOTAXIS PROTEIN MCPB"/>
    <property type="match status" value="1"/>
</dbReference>
<dbReference type="PANTHER" id="PTHR32089:SF112">
    <property type="entry name" value="LYSOZYME-LIKE PROTEIN-RELATED"/>
    <property type="match status" value="1"/>
</dbReference>
<proteinExistence type="inferred from homology"/>
<protein>
    <submittedName>
        <fullName evidence="5">Methyl-accepting chemotaxis protein 3</fullName>
    </submittedName>
</protein>
<comment type="caution">
    <text evidence="5">The sequence shown here is derived from an EMBL/GenBank/DDBJ whole genome shotgun (WGS) entry which is preliminary data.</text>
</comment>
<dbReference type="SUPFAM" id="SSF51735">
    <property type="entry name" value="NAD(P)-binding Rossmann-fold domains"/>
    <property type="match status" value="1"/>
</dbReference>
<dbReference type="Proteomes" id="UP000076603">
    <property type="component" value="Unassembled WGS sequence"/>
</dbReference>
<gene>
    <name evidence="5" type="primary">mcp3_4</name>
    <name evidence="5" type="ORF">CLMAG_29370</name>
</gene>
<dbReference type="GO" id="GO:0006935">
    <property type="term" value="P:chemotaxis"/>
    <property type="evidence" value="ECO:0007669"/>
    <property type="project" value="InterPro"/>
</dbReference>
<evidence type="ECO:0000259" key="4">
    <source>
        <dbReference type="PROSITE" id="PS50111"/>
    </source>
</evidence>
<dbReference type="Gene3D" id="1.10.287.950">
    <property type="entry name" value="Methyl-accepting chemotaxis protein"/>
    <property type="match status" value="1"/>
</dbReference>
<dbReference type="AlphaFoldDB" id="A0A162SFI6"/>
<dbReference type="InterPro" id="IPR036291">
    <property type="entry name" value="NAD(P)-bd_dom_sf"/>
</dbReference>
<dbReference type="OrthoDB" id="9816519at2"/>
<reference evidence="5 6" key="1">
    <citation type="submission" date="2016-04" db="EMBL/GenBank/DDBJ databases">
        <title>Genome sequence of Clostridium magnum DSM 2767.</title>
        <authorList>
            <person name="Poehlein A."/>
            <person name="Uhlig R."/>
            <person name="Fischer R."/>
            <person name="Bahl H."/>
            <person name="Daniel R."/>
        </authorList>
    </citation>
    <scope>NUCLEOTIDE SEQUENCE [LARGE SCALE GENOMIC DNA]</scope>
    <source>
        <strain evidence="5 6">DSM 2767</strain>
    </source>
</reference>
<dbReference type="STRING" id="1121326.CLMAG_29370"/>
<accession>A0A162SFI6</accession>
<dbReference type="EMBL" id="LWAE01000003">
    <property type="protein sequence ID" value="KZL91179.1"/>
    <property type="molecule type" value="Genomic_DNA"/>
</dbReference>
<comment type="similarity">
    <text evidence="2">Belongs to the methyl-accepting chemotaxis (MCP) protein family.</text>
</comment>
<evidence type="ECO:0000256" key="3">
    <source>
        <dbReference type="PROSITE-ProRule" id="PRU00284"/>
    </source>
</evidence>
<evidence type="ECO:0000313" key="5">
    <source>
        <dbReference type="EMBL" id="KZL91179.1"/>
    </source>
</evidence>
<dbReference type="InterPro" id="IPR004089">
    <property type="entry name" value="MCPsignal_dom"/>
</dbReference>
<dbReference type="PATRIC" id="fig|1121326.3.peg.2957"/>
<dbReference type="PRINTS" id="PR00260">
    <property type="entry name" value="CHEMTRNSDUCR"/>
</dbReference>
<dbReference type="Pfam" id="PF00015">
    <property type="entry name" value="MCPsignal"/>
    <property type="match status" value="1"/>
</dbReference>
<keyword evidence="1 3" id="KW-0807">Transducer</keyword>
<name>A0A162SFI6_9CLOT</name>